<protein>
    <submittedName>
        <fullName evidence="2">Methyltransferase</fullName>
    </submittedName>
</protein>
<dbReference type="Gene3D" id="3.40.50.150">
    <property type="entry name" value="Vaccinia Virus protein VP39"/>
    <property type="match status" value="1"/>
</dbReference>
<dbReference type="CDD" id="cd02440">
    <property type="entry name" value="AdoMet_MTases"/>
    <property type="match status" value="1"/>
</dbReference>
<dbReference type="GO" id="GO:0030488">
    <property type="term" value="P:tRNA methylation"/>
    <property type="evidence" value="ECO:0007669"/>
    <property type="project" value="TreeGrafter"/>
</dbReference>
<dbReference type="RefSeq" id="WP_161836684.1">
    <property type="nucleotide sequence ID" value="NZ_CP048000.1"/>
</dbReference>
<dbReference type="Pfam" id="PF01170">
    <property type="entry name" value="UPF0020"/>
    <property type="match status" value="1"/>
</dbReference>
<dbReference type="PANTHER" id="PTHR14911">
    <property type="entry name" value="THUMP DOMAIN-CONTAINING"/>
    <property type="match status" value="1"/>
</dbReference>
<reference evidence="2 3" key="1">
    <citation type="submission" date="2020-01" db="EMBL/GenBank/DDBJ databases">
        <title>Genome analysis of Anaerocolumna sp. CBA3638.</title>
        <authorList>
            <person name="Kim J."/>
            <person name="Roh S.W."/>
        </authorList>
    </citation>
    <scope>NUCLEOTIDE SEQUENCE [LARGE SCALE GENOMIC DNA]</scope>
    <source>
        <strain evidence="2 3">CBA3638</strain>
    </source>
</reference>
<dbReference type="KEGG" id="anr:Ana3638_02745"/>
<feature type="domain" description="Ribosomal RNA large subunit methyltransferase K/L-like methyltransferase" evidence="1">
    <location>
        <begin position="325"/>
        <end position="477"/>
    </location>
</feature>
<dbReference type="InterPro" id="IPR016024">
    <property type="entry name" value="ARM-type_fold"/>
</dbReference>
<keyword evidence="2" id="KW-0808">Transferase</keyword>
<gene>
    <name evidence="2" type="ORF">Ana3638_02745</name>
</gene>
<evidence type="ECO:0000259" key="1">
    <source>
        <dbReference type="Pfam" id="PF01170"/>
    </source>
</evidence>
<dbReference type="AlphaFoldDB" id="A0A6P1TKN3"/>
<evidence type="ECO:0000313" key="2">
    <source>
        <dbReference type="EMBL" id="QHQ59848.1"/>
    </source>
</evidence>
<keyword evidence="2" id="KW-0489">Methyltransferase</keyword>
<dbReference type="InterPro" id="IPR029063">
    <property type="entry name" value="SAM-dependent_MTases_sf"/>
</dbReference>
<name>A0A6P1TKN3_9FIRM</name>
<dbReference type="SUPFAM" id="SSF48371">
    <property type="entry name" value="ARM repeat"/>
    <property type="match status" value="1"/>
</dbReference>
<dbReference type="GO" id="GO:0016423">
    <property type="term" value="F:tRNA (guanine) methyltransferase activity"/>
    <property type="evidence" value="ECO:0007669"/>
    <property type="project" value="TreeGrafter"/>
</dbReference>
<dbReference type="Proteomes" id="UP000464314">
    <property type="component" value="Chromosome"/>
</dbReference>
<evidence type="ECO:0000313" key="3">
    <source>
        <dbReference type="Proteomes" id="UP000464314"/>
    </source>
</evidence>
<dbReference type="SUPFAM" id="SSF53335">
    <property type="entry name" value="S-adenosyl-L-methionine-dependent methyltransferases"/>
    <property type="match status" value="1"/>
</dbReference>
<accession>A0A6P1TKN3</accession>
<keyword evidence="3" id="KW-1185">Reference proteome</keyword>
<sequence length="493" mass="57433">MIRDTFEKLKQKADIRQNLIQLRSELKEGHNKTALLYQIGTDYDIFEDFLKHEDAKVRKNTALIMGELGIPAFLDKLIEAYRSETQLFVRSSYLTALKGFNYQKLIPELKEKLSVLSVMNQDETNKKHINEEIRTLSELIISAEGIKQHIFTGFQVPSRLVLLTNRNFIKITMDQIKDEGAKEFNAGVIVKTKDINTILPIRTYSELLFMQDDLKTCSSDISKAAESIAKSKLLEFMKARHEGGAPYYFRIELKSKADLDKKSAFAKKLGVEIERLTGRQLINSTSNYEFEIRLIENKEGNYNILLKLYTLKDERFSYRKNAIATSIQPVNAALIAALAKDYLMEGAQILDPFCGVGTMLIERHKLVRANTIYGLDIYSNAIEKAKENAKAAHAIIHYINRDFFDFKHEYLFDEIFTDMPRIMGHKEEREIFELYRRFFQKAKVQLKKNGIMVLYSHNPEYMKKLLNPREYRLEQEYEISKKEKAYLYIIRSI</sequence>
<dbReference type="Gene3D" id="1.25.10.10">
    <property type="entry name" value="Leucine-rich Repeat Variant"/>
    <property type="match status" value="1"/>
</dbReference>
<dbReference type="PANTHER" id="PTHR14911:SF13">
    <property type="entry name" value="TRNA (GUANINE(6)-N2)-METHYLTRANSFERASE THUMP3"/>
    <property type="match status" value="1"/>
</dbReference>
<dbReference type="InterPro" id="IPR000241">
    <property type="entry name" value="RlmKL-like_Mtase"/>
</dbReference>
<dbReference type="EMBL" id="CP048000">
    <property type="protein sequence ID" value="QHQ59848.1"/>
    <property type="molecule type" value="Genomic_DNA"/>
</dbReference>
<dbReference type="InterPro" id="IPR011989">
    <property type="entry name" value="ARM-like"/>
</dbReference>
<organism evidence="2 3">
    <name type="scientific">Anaerocolumna sedimenticola</name>
    <dbReference type="NCBI Taxonomy" id="2696063"/>
    <lineage>
        <taxon>Bacteria</taxon>
        <taxon>Bacillati</taxon>
        <taxon>Bacillota</taxon>
        <taxon>Clostridia</taxon>
        <taxon>Lachnospirales</taxon>
        <taxon>Lachnospiraceae</taxon>
        <taxon>Anaerocolumna</taxon>
    </lineage>
</organism>
<proteinExistence type="predicted"/>